<dbReference type="Pfam" id="PF20383">
    <property type="entry name" value="DUF6678"/>
    <property type="match status" value="1"/>
</dbReference>
<keyword evidence="2" id="KW-1185">Reference proteome</keyword>
<dbReference type="RefSeq" id="WP_078928492.1">
    <property type="nucleotide sequence ID" value="NZ_FUXX01000012.1"/>
</dbReference>
<dbReference type="Proteomes" id="UP000242432">
    <property type="component" value="Unassembled WGS sequence"/>
</dbReference>
<reference evidence="2" key="1">
    <citation type="submission" date="2017-02" db="EMBL/GenBank/DDBJ databases">
        <authorList>
            <person name="Varghese N."/>
            <person name="Submissions S."/>
        </authorList>
    </citation>
    <scope>NUCLEOTIDE SEQUENCE [LARGE SCALE GENOMIC DNA]</scope>
    <source>
        <strain evidence="2">DSM 3072</strain>
    </source>
</reference>
<dbReference type="EMBL" id="FUXX01000012">
    <property type="protein sequence ID" value="SKA60892.1"/>
    <property type="molecule type" value="Genomic_DNA"/>
</dbReference>
<evidence type="ECO:0000313" key="2">
    <source>
        <dbReference type="Proteomes" id="UP000242432"/>
    </source>
</evidence>
<dbReference type="AlphaFoldDB" id="A0A1T4V7Q2"/>
<accession>A0A1T4V7Q2</accession>
<name>A0A1T4V7Q2_9GAMM</name>
<sequence length="226" mass="26160">MEQNLQKILFTSLNHQSGQPQPVSSQQGDQSSIQFQLVWKSGIAFTVKGWPHFGWFYVEKDKQIVSSAFDYRKIEERTLSVMQHMIGEIEAGKYNHKKTPKDKIRDIIQARQLAPCMNNTKWTELIGEISKIEALPIKYKRLADDTAASNFWTVDGDEFFGSMEFALIEWLKISCVIGKSEYQGQLIPPKISEVNVRAEIESILKRYSINYEYDEMDNSLVVYGYR</sequence>
<evidence type="ECO:0000313" key="1">
    <source>
        <dbReference type="EMBL" id="SKA60892.1"/>
    </source>
</evidence>
<proteinExistence type="predicted"/>
<dbReference type="InterPro" id="IPR046500">
    <property type="entry name" value="DUF6678"/>
</dbReference>
<protein>
    <submittedName>
        <fullName evidence="1">Uncharacterized protein</fullName>
    </submittedName>
</protein>
<organism evidence="1 2">
    <name type="scientific">Succinivibrio dextrinosolvens DSM 3072</name>
    <dbReference type="NCBI Taxonomy" id="1123324"/>
    <lineage>
        <taxon>Bacteria</taxon>
        <taxon>Pseudomonadati</taxon>
        <taxon>Pseudomonadota</taxon>
        <taxon>Gammaproteobacteria</taxon>
        <taxon>Aeromonadales</taxon>
        <taxon>Succinivibrionaceae</taxon>
        <taxon>Succinivibrio</taxon>
    </lineage>
</organism>
<gene>
    <name evidence="1" type="ORF">SAMN02745213_00972</name>
</gene>